<dbReference type="AlphaFoldDB" id="A0A2Z7B4G1"/>
<dbReference type="EMBL" id="KV011231">
    <property type="protein sequence ID" value="KZV26467.1"/>
    <property type="molecule type" value="Genomic_DNA"/>
</dbReference>
<organism evidence="1 2">
    <name type="scientific">Dorcoceras hygrometricum</name>
    <dbReference type="NCBI Taxonomy" id="472368"/>
    <lineage>
        <taxon>Eukaryota</taxon>
        <taxon>Viridiplantae</taxon>
        <taxon>Streptophyta</taxon>
        <taxon>Embryophyta</taxon>
        <taxon>Tracheophyta</taxon>
        <taxon>Spermatophyta</taxon>
        <taxon>Magnoliopsida</taxon>
        <taxon>eudicotyledons</taxon>
        <taxon>Gunneridae</taxon>
        <taxon>Pentapetalae</taxon>
        <taxon>asterids</taxon>
        <taxon>lamiids</taxon>
        <taxon>Lamiales</taxon>
        <taxon>Gesneriaceae</taxon>
        <taxon>Didymocarpoideae</taxon>
        <taxon>Trichosporeae</taxon>
        <taxon>Loxocarpinae</taxon>
        <taxon>Dorcoceras</taxon>
    </lineage>
</organism>
<evidence type="ECO:0000313" key="1">
    <source>
        <dbReference type="EMBL" id="KZV26467.1"/>
    </source>
</evidence>
<gene>
    <name evidence="1" type="ORF">F511_35079</name>
</gene>
<evidence type="ECO:0000313" key="2">
    <source>
        <dbReference type="Proteomes" id="UP000250235"/>
    </source>
</evidence>
<protein>
    <submittedName>
        <fullName evidence="1">Uncharacterized protein</fullName>
    </submittedName>
</protein>
<sequence>MVLEINTSSSLRQFSPAAAINLMGCRGEAPSVCRWIEAKDVRLAEPTDYKIAVNKDLRAEHDWKEIDEERQLKHQAFQHKDRI</sequence>
<dbReference type="OrthoDB" id="1751327at2759"/>
<proteinExistence type="predicted"/>
<accession>A0A2Z7B4G1</accession>
<dbReference type="Proteomes" id="UP000250235">
    <property type="component" value="Unassembled WGS sequence"/>
</dbReference>
<reference evidence="1 2" key="1">
    <citation type="journal article" date="2015" name="Proc. Natl. Acad. Sci. U.S.A.">
        <title>The resurrection genome of Boea hygrometrica: A blueprint for survival of dehydration.</title>
        <authorList>
            <person name="Xiao L."/>
            <person name="Yang G."/>
            <person name="Zhang L."/>
            <person name="Yang X."/>
            <person name="Zhao S."/>
            <person name="Ji Z."/>
            <person name="Zhou Q."/>
            <person name="Hu M."/>
            <person name="Wang Y."/>
            <person name="Chen M."/>
            <person name="Xu Y."/>
            <person name="Jin H."/>
            <person name="Xiao X."/>
            <person name="Hu G."/>
            <person name="Bao F."/>
            <person name="Hu Y."/>
            <person name="Wan P."/>
            <person name="Li L."/>
            <person name="Deng X."/>
            <person name="Kuang T."/>
            <person name="Xiang C."/>
            <person name="Zhu J.K."/>
            <person name="Oliver M.J."/>
            <person name="He Y."/>
        </authorList>
    </citation>
    <scope>NUCLEOTIDE SEQUENCE [LARGE SCALE GENOMIC DNA]</scope>
    <source>
        <strain evidence="2">cv. XS01</strain>
    </source>
</reference>
<keyword evidence="2" id="KW-1185">Reference proteome</keyword>
<name>A0A2Z7B4G1_9LAMI</name>